<comment type="caution">
    <text evidence="2">The sequence shown here is derived from an EMBL/GenBank/DDBJ whole genome shotgun (WGS) entry which is preliminary data.</text>
</comment>
<protein>
    <submittedName>
        <fullName evidence="2">Uncharacterized protein</fullName>
    </submittedName>
</protein>
<reference evidence="2" key="1">
    <citation type="journal article" date="2023" name="Access Microbiol">
        <title>De-novo genome assembly for Akanthomyces muscarius, a biocontrol agent of insect agricultural pests.</title>
        <authorList>
            <person name="Erdos Z."/>
            <person name="Studholme D.J."/>
            <person name="Raymond B."/>
            <person name="Sharma M."/>
        </authorList>
    </citation>
    <scope>NUCLEOTIDE SEQUENCE</scope>
    <source>
        <strain evidence="2">Ve6</strain>
    </source>
</reference>
<dbReference type="KEGG" id="amus:LMH87_010368"/>
<name>A0A9W8QDV4_AKAMU</name>
<accession>A0A9W8QDV4</accession>
<dbReference type="EMBL" id="JAJHUN010000008">
    <property type="protein sequence ID" value="KAJ4153902.1"/>
    <property type="molecule type" value="Genomic_DNA"/>
</dbReference>
<dbReference type="AlphaFoldDB" id="A0A9W8QDV4"/>
<feature type="compositionally biased region" description="Low complexity" evidence="1">
    <location>
        <begin position="17"/>
        <end position="30"/>
    </location>
</feature>
<evidence type="ECO:0000313" key="3">
    <source>
        <dbReference type="Proteomes" id="UP001144673"/>
    </source>
</evidence>
<gene>
    <name evidence="2" type="ORF">LMH87_010368</name>
</gene>
<keyword evidence="3" id="KW-1185">Reference proteome</keyword>
<dbReference type="RefSeq" id="XP_056054560.1">
    <property type="nucleotide sequence ID" value="XM_056197520.1"/>
</dbReference>
<feature type="compositionally biased region" description="Basic and acidic residues" evidence="1">
    <location>
        <begin position="33"/>
        <end position="42"/>
    </location>
</feature>
<dbReference type="GeneID" id="80897527"/>
<feature type="compositionally biased region" description="Polar residues" evidence="1">
    <location>
        <begin position="51"/>
        <end position="71"/>
    </location>
</feature>
<evidence type="ECO:0000313" key="2">
    <source>
        <dbReference type="EMBL" id="KAJ4153902.1"/>
    </source>
</evidence>
<evidence type="ECO:0000256" key="1">
    <source>
        <dbReference type="SAM" id="MobiDB-lite"/>
    </source>
</evidence>
<dbReference type="Proteomes" id="UP001144673">
    <property type="component" value="Chromosome 5"/>
</dbReference>
<sequence length="71" mass="7665">MHPCGDLRINDKDHVGRSSQLSSSSAFRSRVSPHREGADRRSSAHSHHRVPSNNMCTGSVSRVGSPSQAQA</sequence>
<organism evidence="2 3">
    <name type="scientific">Akanthomyces muscarius</name>
    <name type="common">Entomopathogenic fungus</name>
    <name type="synonym">Lecanicillium muscarium</name>
    <dbReference type="NCBI Taxonomy" id="2231603"/>
    <lineage>
        <taxon>Eukaryota</taxon>
        <taxon>Fungi</taxon>
        <taxon>Dikarya</taxon>
        <taxon>Ascomycota</taxon>
        <taxon>Pezizomycotina</taxon>
        <taxon>Sordariomycetes</taxon>
        <taxon>Hypocreomycetidae</taxon>
        <taxon>Hypocreales</taxon>
        <taxon>Cordycipitaceae</taxon>
        <taxon>Akanthomyces</taxon>
    </lineage>
</organism>
<feature type="region of interest" description="Disordered" evidence="1">
    <location>
        <begin position="1"/>
        <end position="71"/>
    </location>
</feature>
<proteinExistence type="predicted"/>